<dbReference type="CDD" id="cd16123">
    <property type="entry name" value="RA_RASSF7_like"/>
    <property type="match status" value="1"/>
</dbReference>
<dbReference type="InterPro" id="IPR029071">
    <property type="entry name" value="Ubiquitin-like_domsf"/>
</dbReference>
<reference evidence="4" key="1">
    <citation type="journal article" date="2023" name="Mol. Biol. Evol.">
        <title>Third-Generation Sequencing Reveals the Adaptive Role of the Epigenome in Three Deep-Sea Polychaetes.</title>
        <authorList>
            <person name="Perez M."/>
            <person name="Aroh O."/>
            <person name="Sun Y."/>
            <person name="Lan Y."/>
            <person name="Juniper S.K."/>
            <person name="Young C.R."/>
            <person name="Angers B."/>
            <person name="Qian P.Y."/>
        </authorList>
    </citation>
    <scope>NUCLEOTIDE SEQUENCE</scope>
    <source>
        <strain evidence="4">P08H-3</strain>
    </source>
</reference>
<feature type="compositionally biased region" description="Basic and acidic residues" evidence="2">
    <location>
        <begin position="548"/>
        <end position="568"/>
    </location>
</feature>
<feature type="compositionally biased region" description="Basic and acidic residues" evidence="2">
    <location>
        <begin position="178"/>
        <end position="194"/>
    </location>
</feature>
<feature type="region of interest" description="Disordered" evidence="2">
    <location>
        <begin position="534"/>
        <end position="568"/>
    </location>
</feature>
<organism evidence="4 5">
    <name type="scientific">Paralvinella palmiformis</name>
    <dbReference type="NCBI Taxonomy" id="53620"/>
    <lineage>
        <taxon>Eukaryota</taxon>
        <taxon>Metazoa</taxon>
        <taxon>Spiralia</taxon>
        <taxon>Lophotrochozoa</taxon>
        <taxon>Annelida</taxon>
        <taxon>Polychaeta</taxon>
        <taxon>Sedentaria</taxon>
        <taxon>Canalipalpata</taxon>
        <taxon>Terebellida</taxon>
        <taxon>Terebelliformia</taxon>
        <taxon>Alvinellidae</taxon>
        <taxon>Paralvinella</taxon>
    </lineage>
</organism>
<sequence length="640" mass="72686">MANVYGRVRCAVREAAFTDKLAYLRMHWACESCEYSSSSSSSSSSEGDDSYDVYRMSSDPAVELEIPVWVGGSEKWVTGLTKRTTCDDVIYALMTFQDGGAAFDAMELQSYALFERWREVERPLKGRTKILKVWRAWGSECRNVRFFVKKVDNPCESGSEIMRPRRSRRHGHGTCLERSSHSKDRDCRRRERDGQLSGRRQERSRRRAVQDREERRRQRRVSRSMEHIWDDFHLVAADAEVIPSHAKYPATDDPVLPNTSHPDNTKSRFFHELVQLILNQEKQIQEQAVRLRDTDVEIEQRETTIHMMRVEKNGRNYVQEAYLPPVNDEASSGAAASETGTKRKMAIKDEAEVETYVELCDNILNVQEKISAEENQIEQLTMAIFSELHVDNTDNFSLASGYDGSPAKRDSGMSKRTLDAMRESGDRQEALASAEIVRLRGEIERSTALSAAQRNQLELVEDTLSQCETQIRRKNLYVNQLLLELSERGVADDGLFGITSSQMLTRLKSKSCEILARAPLMPPLDDEIRTRDDACRPQYSSDSGVESVDNKPEVDSPDRNDASLSPKSDHGFVDDLVYATTNSGRKMVPYFTYAVYDKESRDRPRSLCAKTNTSDDSNSDTGLSSLHSDETLSPVLETLV</sequence>
<evidence type="ECO:0000259" key="3">
    <source>
        <dbReference type="PROSITE" id="PS50200"/>
    </source>
</evidence>
<gene>
    <name evidence="4" type="ORF">LSH36_560g01004</name>
</gene>
<evidence type="ECO:0000256" key="1">
    <source>
        <dbReference type="SAM" id="Coils"/>
    </source>
</evidence>
<evidence type="ECO:0000313" key="4">
    <source>
        <dbReference type="EMBL" id="KAK2147317.1"/>
    </source>
</evidence>
<evidence type="ECO:0000256" key="2">
    <source>
        <dbReference type="SAM" id="MobiDB-lite"/>
    </source>
</evidence>
<feature type="region of interest" description="Disordered" evidence="2">
    <location>
        <begin position="157"/>
        <end position="220"/>
    </location>
</feature>
<feature type="domain" description="Ras-associating" evidence="3">
    <location>
        <begin position="109"/>
        <end position="153"/>
    </location>
</feature>
<dbReference type="Proteomes" id="UP001208570">
    <property type="component" value="Unassembled WGS sequence"/>
</dbReference>
<feature type="region of interest" description="Disordered" evidence="2">
    <location>
        <begin position="602"/>
        <end position="640"/>
    </location>
</feature>
<proteinExistence type="predicted"/>
<evidence type="ECO:0000313" key="5">
    <source>
        <dbReference type="Proteomes" id="UP001208570"/>
    </source>
</evidence>
<accession>A0AAD9J6X9</accession>
<keyword evidence="1" id="KW-0175">Coiled coil</keyword>
<dbReference type="InterPro" id="IPR033593">
    <property type="entry name" value="N-RASSF"/>
</dbReference>
<comment type="caution">
    <text evidence="4">The sequence shown here is derived from an EMBL/GenBank/DDBJ whole genome shotgun (WGS) entry which is preliminary data.</text>
</comment>
<dbReference type="SUPFAM" id="SSF54236">
    <property type="entry name" value="Ubiquitin-like"/>
    <property type="match status" value="1"/>
</dbReference>
<dbReference type="PROSITE" id="PS50200">
    <property type="entry name" value="RA"/>
    <property type="match status" value="1"/>
</dbReference>
<dbReference type="PANTHER" id="PTHR15286">
    <property type="entry name" value="RAS-ASSOCIATING DOMAIN CONTAINING PROTEIN"/>
    <property type="match status" value="1"/>
</dbReference>
<dbReference type="PANTHER" id="PTHR15286:SF1">
    <property type="entry name" value="FI07216P"/>
    <property type="match status" value="1"/>
</dbReference>
<keyword evidence="5" id="KW-1185">Reference proteome</keyword>
<dbReference type="EMBL" id="JAODUP010000560">
    <property type="protein sequence ID" value="KAK2147317.1"/>
    <property type="molecule type" value="Genomic_DNA"/>
</dbReference>
<dbReference type="AlphaFoldDB" id="A0AAD9J6X9"/>
<protein>
    <recommendedName>
        <fullName evidence="3">Ras-associating domain-containing protein</fullName>
    </recommendedName>
</protein>
<name>A0AAD9J6X9_9ANNE</name>
<feature type="compositionally biased region" description="Polar residues" evidence="2">
    <location>
        <begin position="609"/>
        <end position="626"/>
    </location>
</feature>
<dbReference type="GO" id="GO:0007165">
    <property type="term" value="P:signal transduction"/>
    <property type="evidence" value="ECO:0007669"/>
    <property type="project" value="InterPro"/>
</dbReference>
<feature type="coiled-coil region" evidence="1">
    <location>
        <begin position="356"/>
        <end position="383"/>
    </location>
</feature>
<dbReference type="InterPro" id="IPR000159">
    <property type="entry name" value="RA_dom"/>
</dbReference>
<dbReference type="Gene3D" id="3.10.20.90">
    <property type="entry name" value="Phosphatidylinositol 3-kinase Catalytic Subunit, Chain A, domain 1"/>
    <property type="match status" value="1"/>
</dbReference>